<evidence type="ECO:0000256" key="4">
    <source>
        <dbReference type="ARBA" id="ARBA00022840"/>
    </source>
</evidence>
<dbReference type="GO" id="GO:0002161">
    <property type="term" value="F:aminoacyl-tRNA deacylase activity"/>
    <property type="evidence" value="ECO:0007669"/>
    <property type="project" value="InterPro"/>
</dbReference>
<gene>
    <name evidence="10" type="ORF">NQ318_017924</name>
</gene>
<name>A0AAV8YCT5_9CUCU</name>
<reference evidence="10" key="1">
    <citation type="journal article" date="2023" name="Insect Mol. Biol.">
        <title>Genome sequencing provides insights into the evolution of gene families encoding plant cell wall-degrading enzymes in longhorned beetles.</title>
        <authorList>
            <person name="Shin N.R."/>
            <person name="Okamura Y."/>
            <person name="Kirsch R."/>
            <person name="Pauchet Y."/>
        </authorList>
    </citation>
    <scope>NUCLEOTIDE SEQUENCE</scope>
    <source>
        <strain evidence="10">AMC_N1</strain>
    </source>
</reference>
<feature type="domain" description="Aminoacyl-tRNA synthetase class Ia" evidence="8">
    <location>
        <begin position="341"/>
        <end position="501"/>
    </location>
</feature>
<evidence type="ECO:0000256" key="5">
    <source>
        <dbReference type="ARBA" id="ARBA00022917"/>
    </source>
</evidence>
<dbReference type="CDD" id="cd07960">
    <property type="entry name" value="Anticodon_Ia_Ile_BEm"/>
    <property type="match status" value="1"/>
</dbReference>
<dbReference type="InterPro" id="IPR001412">
    <property type="entry name" value="aa-tRNA-synth_I_CS"/>
</dbReference>
<dbReference type="PROSITE" id="PS00178">
    <property type="entry name" value="AA_TRNA_LIGASE_I"/>
    <property type="match status" value="1"/>
</dbReference>
<dbReference type="GO" id="GO:0005739">
    <property type="term" value="C:mitochondrion"/>
    <property type="evidence" value="ECO:0007669"/>
    <property type="project" value="TreeGrafter"/>
</dbReference>
<keyword evidence="2 7" id="KW-0436">Ligase</keyword>
<protein>
    <recommendedName>
        <fullName evidence="12">Isoleucine--tRNA ligase</fullName>
    </recommendedName>
</protein>
<dbReference type="GO" id="GO:0006428">
    <property type="term" value="P:isoleucyl-tRNA aminoacylation"/>
    <property type="evidence" value="ECO:0007669"/>
    <property type="project" value="TreeGrafter"/>
</dbReference>
<evidence type="ECO:0000256" key="6">
    <source>
        <dbReference type="ARBA" id="ARBA00023146"/>
    </source>
</evidence>
<proteinExistence type="inferred from homology"/>
<evidence type="ECO:0000256" key="1">
    <source>
        <dbReference type="ARBA" id="ARBA00005594"/>
    </source>
</evidence>
<evidence type="ECO:0000256" key="7">
    <source>
        <dbReference type="RuleBase" id="RU363035"/>
    </source>
</evidence>
<dbReference type="InterPro" id="IPR009008">
    <property type="entry name" value="Val/Leu/Ile-tRNA-synth_edit"/>
</dbReference>
<sequence>MILKFFQQLNKTNKVYYCTKTAKNKLYSSTVLLPRTKFPLRLEGGRVVERDQYIYEVAEFENLYAWQRSHLYEPEFVLHDGPPYANGQLHMGHVINKLEILPNKRFPEQKKVFQSWGVIGDWKNYYTTYSSEYVKTQFRQFLKMYKKKLILRDYKPIHWSPSTKTALAEAELEYNENHKSPSAYIRLHVKNVPKIGSLKGKRVYAVVWTTTPWTLPSNQAVCYNETLYYCLATRPDSPEPQDIYIVASKLVNNLNTIFNYGFQKLKTVSGNLLEGATYAHPIYREKILPFLNSSHATATKGTGLVHTAPAHGHEDFLVGLSNKLQIVDIVNEEGRYKKEAGENWKENLNSVNHNCNLLDQHGTDFWWKLKEKDLLPENEYSTSKMANIVKGEDIMDIWFDSGISWAKVLEGEKVADLYLEGVDQFNGWFHASLLTSVALRDKAPYKSVYVHGFAVDEKGEKMSKSLGNVIDPVDIVRGKEGAKHAYGIDVLRWWVICHASQISLANVSSNILQSSVDEVQKVRSVLRFAISCLTDYEKSETDQLNLLLIDKYMLHLLYQFNQHVTGLIKECQFHKISAAVLQFLTNPISAVYYTAIKDRLYCDHYDSSTRRSAQYTLLQIFETVTQAIAPIVPHLAEEMYLYLTPKDKKTYFTSAHPKPTADWQNLKLEQAMDMILNIRKDINKELDATLDADITIIFSKRNIDLLKVRDFISITFFRVARFVLGQPLEGRLPKQHLYQEGFLSHPTRRDLRTSPQRGKFPGGELVVKFQFVAFNQQSAVRPKDTSTGVEAEKGLLLIRDLQTQLTDILQVANVVIKEDENLTDEYRLAIARSKKVSCLRCRRVKSEKQDELCKRCCDVVNALKINKSAIAS</sequence>
<comment type="similarity">
    <text evidence="1 7">Belongs to the class-I aminoacyl-tRNA synthetase family.</text>
</comment>
<dbReference type="InterPro" id="IPR050081">
    <property type="entry name" value="Ile-tRNA_ligase"/>
</dbReference>
<keyword evidence="3 7" id="KW-0547">Nucleotide-binding</keyword>
<dbReference type="GO" id="GO:0032543">
    <property type="term" value="P:mitochondrial translation"/>
    <property type="evidence" value="ECO:0007669"/>
    <property type="project" value="TreeGrafter"/>
</dbReference>
<dbReference type="SUPFAM" id="SSF52374">
    <property type="entry name" value="Nucleotidylyl transferase"/>
    <property type="match status" value="1"/>
</dbReference>
<evidence type="ECO:0000256" key="2">
    <source>
        <dbReference type="ARBA" id="ARBA00022598"/>
    </source>
</evidence>
<dbReference type="Gene3D" id="3.40.50.620">
    <property type="entry name" value="HUPs"/>
    <property type="match status" value="3"/>
</dbReference>
<dbReference type="SUPFAM" id="SSF47323">
    <property type="entry name" value="Anticodon-binding domain of a subclass of class I aminoacyl-tRNA synthetases"/>
    <property type="match status" value="1"/>
</dbReference>
<dbReference type="PANTHER" id="PTHR42765:SF1">
    <property type="entry name" value="ISOLEUCINE--TRNA LIGASE, MITOCHONDRIAL"/>
    <property type="match status" value="1"/>
</dbReference>
<evidence type="ECO:0000313" key="11">
    <source>
        <dbReference type="Proteomes" id="UP001162162"/>
    </source>
</evidence>
<dbReference type="InterPro" id="IPR002300">
    <property type="entry name" value="aa-tRNA-synth_Ia"/>
</dbReference>
<dbReference type="Gene3D" id="1.10.730.20">
    <property type="match status" value="2"/>
</dbReference>
<dbReference type="PANTHER" id="PTHR42765">
    <property type="entry name" value="SOLEUCYL-TRNA SYNTHETASE"/>
    <property type="match status" value="1"/>
</dbReference>
<evidence type="ECO:0000259" key="9">
    <source>
        <dbReference type="Pfam" id="PF08264"/>
    </source>
</evidence>
<keyword evidence="4 7" id="KW-0067">ATP-binding</keyword>
<dbReference type="AlphaFoldDB" id="A0AAV8YCT5"/>
<dbReference type="Pfam" id="PF00133">
    <property type="entry name" value="tRNA-synt_1"/>
    <property type="match status" value="3"/>
</dbReference>
<comment type="caution">
    <text evidence="10">The sequence shown here is derived from an EMBL/GenBank/DDBJ whole genome shotgun (WGS) entry which is preliminary data.</text>
</comment>
<evidence type="ECO:0008006" key="12">
    <source>
        <dbReference type="Google" id="ProtNLM"/>
    </source>
</evidence>
<feature type="domain" description="Methionyl/Valyl/Leucyl/Isoleucyl-tRNA synthetase anticodon-binding" evidence="9">
    <location>
        <begin position="550"/>
        <end position="684"/>
    </location>
</feature>
<dbReference type="GO" id="GO:0004822">
    <property type="term" value="F:isoleucine-tRNA ligase activity"/>
    <property type="evidence" value="ECO:0007669"/>
    <property type="project" value="TreeGrafter"/>
</dbReference>
<dbReference type="InterPro" id="IPR014729">
    <property type="entry name" value="Rossmann-like_a/b/a_fold"/>
</dbReference>
<evidence type="ECO:0000313" key="10">
    <source>
        <dbReference type="EMBL" id="KAJ8948755.1"/>
    </source>
</evidence>
<dbReference type="Pfam" id="PF08264">
    <property type="entry name" value="Anticodon_1"/>
    <property type="match status" value="1"/>
</dbReference>
<dbReference type="SUPFAM" id="SSF50677">
    <property type="entry name" value="ValRS/IleRS/LeuRS editing domain"/>
    <property type="match status" value="1"/>
</dbReference>
<dbReference type="EMBL" id="JAPWTK010000131">
    <property type="protein sequence ID" value="KAJ8948755.1"/>
    <property type="molecule type" value="Genomic_DNA"/>
</dbReference>
<keyword evidence="11" id="KW-1185">Reference proteome</keyword>
<dbReference type="InterPro" id="IPR013155">
    <property type="entry name" value="M/V/L/I-tRNA-synth_anticd-bd"/>
</dbReference>
<dbReference type="Proteomes" id="UP001162162">
    <property type="component" value="Unassembled WGS sequence"/>
</dbReference>
<dbReference type="Gene3D" id="3.90.740.10">
    <property type="entry name" value="Valyl/Leucyl/Isoleucyl-tRNA synthetase, editing domain"/>
    <property type="match status" value="1"/>
</dbReference>
<accession>A0AAV8YCT5</accession>
<dbReference type="InterPro" id="IPR009080">
    <property type="entry name" value="tRNAsynth_Ia_anticodon-bd"/>
</dbReference>
<dbReference type="GO" id="GO:0000049">
    <property type="term" value="F:tRNA binding"/>
    <property type="evidence" value="ECO:0007669"/>
    <property type="project" value="InterPro"/>
</dbReference>
<dbReference type="GO" id="GO:0005524">
    <property type="term" value="F:ATP binding"/>
    <property type="evidence" value="ECO:0007669"/>
    <property type="project" value="UniProtKB-KW"/>
</dbReference>
<keyword evidence="6 7" id="KW-0030">Aminoacyl-tRNA synthetase</keyword>
<evidence type="ECO:0000256" key="3">
    <source>
        <dbReference type="ARBA" id="ARBA00022741"/>
    </source>
</evidence>
<feature type="domain" description="Aminoacyl-tRNA synthetase class Ia" evidence="8">
    <location>
        <begin position="108"/>
        <end position="178"/>
    </location>
</feature>
<feature type="domain" description="Aminoacyl-tRNA synthetase class Ia" evidence="8">
    <location>
        <begin position="64"/>
        <end position="97"/>
    </location>
</feature>
<keyword evidence="5 7" id="KW-0648">Protein biosynthesis</keyword>
<evidence type="ECO:0000259" key="8">
    <source>
        <dbReference type="Pfam" id="PF00133"/>
    </source>
</evidence>
<dbReference type="InterPro" id="IPR033708">
    <property type="entry name" value="Anticodon_Ile_BEm"/>
</dbReference>
<organism evidence="10 11">
    <name type="scientific">Aromia moschata</name>
    <dbReference type="NCBI Taxonomy" id="1265417"/>
    <lineage>
        <taxon>Eukaryota</taxon>
        <taxon>Metazoa</taxon>
        <taxon>Ecdysozoa</taxon>
        <taxon>Arthropoda</taxon>
        <taxon>Hexapoda</taxon>
        <taxon>Insecta</taxon>
        <taxon>Pterygota</taxon>
        <taxon>Neoptera</taxon>
        <taxon>Endopterygota</taxon>
        <taxon>Coleoptera</taxon>
        <taxon>Polyphaga</taxon>
        <taxon>Cucujiformia</taxon>
        <taxon>Chrysomeloidea</taxon>
        <taxon>Cerambycidae</taxon>
        <taxon>Cerambycinae</taxon>
        <taxon>Callichromatini</taxon>
        <taxon>Aromia</taxon>
    </lineage>
</organism>